<organism evidence="15 16">
    <name type="scientific">Galemys pyrenaicus</name>
    <name type="common">Iberian desman</name>
    <name type="synonym">Pyrenean desman</name>
    <dbReference type="NCBI Taxonomy" id="202257"/>
    <lineage>
        <taxon>Eukaryota</taxon>
        <taxon>Metazoa</taxon>
        <taxon>Chordata</taxon>
        <taxon>Craniata</taxon>
        <taxon>Vertebrata</taxon>
        <taxon>Euteleostomi</taxon>
        <taxon>Mammalia</taxon>
        <taxon>Eutheria</taxon>
        <taxon>Laurasiatheria</taxon>
        <taxon>Eulipotyphla</taxon>
        <taxon>Talpidae</taxon>
        <taxon>Galemys</taxon>
    </lineage>
</organism>
<evidence type="ECO:0000256" key="1">
    <source>
        <dbReference type="ARBA" id="ARBA00004123"/>
    </source>
</evidence>
<dbReference type="GO" id="GO:0005634">
    <property type="term" value="C:nucleus"/>
    <property type="evidence" value="ECO:0007669"/>
    <property type="project" value="UniProtKB-SubCell"/>
</dbReference>
<feature type="compositionally biased region" description="Polar residues" evidence="12">
    <location>
        <begin position="586"/>
        <end position="595"/>
    </location>
</feature>
<dbReference type="GO" id="GO:0003723">
    <property type="term" value="F:RNA binding"/>
    <property type="evidence" value="ECO:0007669"/>
    <property type="project" value="UniProtKB-UniRule"/>
</dbReference>
<dbReference type="SMART" id="SM00513">
    <property type="entry name" value="SAP"/>
    <property type="match status" value="1"/>
</dbReference>
<keyword evidence="6" id="KW-0804">Transcription</keyword>
<dbReference type="Pfam" id="PF02037">
    <property type="entry name" value="SAP"/>
    <property type="match status" value="1"/>
</dbReference>
<feature type="compositionally biased region" description="Polar residues" evidence="12">
    <location>
        <begin position="1240"/>
        <end position="1260"/>
    </location>
</feature>
<dbReference type="GO" id="GO:0050684">
    <property type="term" value="P:regulation of mRNA processing"/>
    <property type="evidence" value="ECO:0007669"/>
    <property type="project" value="TreeGrafter"/>
</dbReference>
<feature type="compositionally biased region" description="Basic and acidic residues" evidence="12">
    <location>
        <begin position="346"/>
        <end position="371"/>
    </location>
</feature>
<keyword evidence="16" id="KW-1185">Reference proteome</keyword>
<feature type="compositionally biased region" description="Basic and acidic residues" evidence="12">
    <location>
        <begin position="534"/>
        <end position="583"/>
    </location>
</feature>
<sequence length="1278" mass="143245">APVVRSSVCHRHQNCTSGSAGSARLTRRGFRMPSWASQELLPRSGWRFCAAHTEHLAAVAATAAVLLPPPPLPPPNQSLLYRASTTLELYDSWESESAPAFTPLLTSVRFCACSDSGLPPPRPLLPGPPLCTRSTRGRCQKMANESTWNGGGPELLVRLDVHGFLAHARGPPVTESRSRGQCARATVIRVLAAAAGCAGVAGRGRGLRLIVRSAARRRRPRRPGSKLALLPPPCSPLGASAARFSPKMAAATGAMAASAQAEGKKITDLRVIDLKSELKRRNLDITGVKTVLVSRLKQAIEEEGGDPDNIELTVSTDTPNKKPTKGKGKKQEADELSGDASVEDDAFVKDCELENQEAHEQDANDELKDSEEFGENEEENLHSKELLSTEENKRSHELIEAEAIEDLEKDDIESQEIEAQEGEDDTFLTAQDGEEEENEKDIAGSGDGTQEVSKPLPSEGNLAEADHTAHEEMEANATVKEAEDDNISVTIQAEDAITLDFDGDDLLETGKNVKITDSEASKPKDGQDAIAQSPEKESKDYEMNANHKDGKKEDCVKGDPVEKEARESSKKAESGDKEKDTLKKGPSSTGASGQAKSSSKESKDSKTSSKDDKGSTSSTSGSSGSSTKNIWVSGLSSNTKAADLKNLFGKYGKVLSAKVVTNARSPGAKCYGIVTMSSSTEVSRCITHLHRTELHGQLISVEKVKGDPSKKELKKENDEKGTSRSSGDKKSTSDRSSKTQASVKKEEKRSSEKSEKKESKDTKKIEGKDEKNDNGSSGQTSESIKKSEEKKRISSKSPGHMVILDQTKGDHCRPSRRGRYETIHARSKEKERASLDKKRDKDYRRKDILPFEKMKEQRLREHLVRFERLRRAMELRRRREIAERERRERERIRIIREREERERLQRERERLEIERQKLERERMERERLERERIRIEQERRKEAERIAREREELRRQQQQLRYEQEKRNSLKRPRDVDHRRDDPYWSENKKLSLDTDARFGHGSDYSRQQNRFNDFDHRERGRFPESSSVQSSSFERRERFVGQSEGKKARPTTRREDPGFERYPKNFSDSRRNEPPPPRNDLRETDRREVRGERDERRTVIIHDRPDITHPRHPREAGPNPSRPTTWKSEGGMSSDKRETRVERPERSGREVSGHSVRGAPPGNRSNASGYGSREADRGVITDRGSGAQHYPEDRHVVERHGRDTSGPRKEWHGPPSQGPSYHDARRMGDGRTGAGMMTQHGSNASPINRIVQISGNSMQRGSGSGFKPFKGGPPRRF</sequence>
<evidence type="ECO:0000256" key="4">
    <source>
        <dbReference type="ARBA" id="ARBA00023015"/>
    </source>
</evidence>
<evidence type="ECO:0000256" key="3">
    <source>
        <dbReference type="ARBA" id="ARBA00022884"/>
    </source>
</evidence>
<dbReference type="InterPro" id="IPR000504">
    <property type="entry name" value="RRM_dom"/>
</dbReference>
<feature type="compositionally biased region" description="Basic and acidic residues" evidence="12">
    <location>
        <begin position="1034"/>
        <end position="1116"/>
    </location>
</feature>
<dbReference type="OrthoDB" id="6159259at2759"/>
<dbReference type="SUPFAM" id="SSF68906">
    <property type="entry name" value="SAP domain"/>
    <property type="match status" value="1"/>
</dbReference>
<feature type="compositionally biased region" description="Acidic residues" evidence="12">
    <location>
        <begin position="334"/>
        <end position="345"/>
    </location>
</feature>
<evidence type="ECO:0000256" key="8">
    <source>
        <dbReference type="ARBA" id="ARBA00056159"/>
    </source>
</evidence>
<feature type="compositionally biased region" description="Low complexity" evidence="12">
    <location>
        <begin position="1024"/>
        <end position="1033"/>
    </location>
</feature>
<evidence type="ECO:0000256" key="2">
    <source>
        <dbReference type="ARBA" id="ARBA00022491"/>
    </source>
</evidence>
<dbReference type="Pfam" id="PF00076">
    <property type="entry name" value="RRM_1"/>
    <property type="match status" value="1"/>
</dbReference>
<feature type="compositionally biased region" description="Basic and acidic residues" evidence="12">
    <location>
        <begin position="598"/>
        <end position="614"/>
    </location>
</feature>
<dbReference type="SMART" id="SM00360">
    <property type="entry name" value="RRM"/>
    <property type="match status" value="1"/>
</dbReference>
<feature type="compositionally biased region" description="Basic and acidic residues" evidence="12">
    <location>
        <begin position="962"/>
        <end position="1001"/>
    </location>
</feature>
<dbReference type="EMBL" id="JAGFMF010012266">
    <property type="protein sequence ID" value="KAG8505326.1"/>
    <property type="molecule type" value="Genomic_DNA"/>
</dbReference>
<dbReference type="InterPro" id="IPR035979">
    <property type="entry name" value="RBD_domain_sf"/>
</dbReference>
<feature type="region of interest" description="Disordered" evidence="12">
    <location>
        <begin position="700"/>
        <end position="842"/>
    </location>
</feature>
<feature type="domain" description="SAP" evidence="14">
    <location>
        <begin position="266"/>
        <end position="300"/>
    </location>
</feature>
<proteinExistence type="predicted"/>
<name>A0A8J6DEC8_GALPY</name>
<dbReference type="InterPro" id="IPR036361">
    <property type="entry name" value="SAP_dom_sf"/>
</dbReference>
<accession>A0A8J6DEC8</accession>
<feature type="region of interest" description="Disordered" evidence="12">
    <location>
        <begin position="957"/>
        <end position="1278"/>
    </location>
</feature>
<dbReference type="PROSITE" id="PS50800">
    <property type="entry name" value="SAP"/>
    <property type="match status" value="1"/>
</dbReference>
<evidence type="ECO:0000256" key="9">
    <source>
        <dbReference type="ARBA" id="ARBA00071318"/>
    </source>
</evidence>
<comment type="caution">
    <text evidence="15">The sequence shown here is derived from an EMBL/GenBank/DDBJ whole genome shotgun (WGS) entry which is preliminary data.</text>
</comment>
<comment type="function">
    <text evidence="8">When overexpressed, acts as a general inhibitor of transcription that eventually leads to apoptosis.</text>
</comment>
<feature type="compositionally biased region" description="Basic and acidic residues" evidence="12">
    <location>
        <begin position="379"/>
        <end position="399"/>
    </location>
</feature>
<reference evidence="15" key="1">
    <citation type="journal article" date="2021" name="Evol. Appl.">
        <title>The genome of the Pyrenean desman and the effects of bottlenecks and inbreeding on the genomic landscape of an endangered species.</title>
        <authorList>
            <person name="Escoda L."/>
            <person name="Castresana J."/>
        </authorList>
    </citation>
    <scope>NUCLEOTIDE SEQUENCE</scope>
    <source>
        <strain evidence="15">IBE-C5619</strain>
    </source>
</reference>
<dbReference type="CDD" id="cd12678">
    <property type="entry name" value="RRM_SLTM"/>
    <property type="match status" value="1"/>
</dbReference>
<evidence type="ECO:0000313" key="15">
    <source>
        <dbReference type="EMBL" id="KAG8505326.1"/>
    </source>
</evidence>
<dbReference type="GO" id="GO:0006357">
    <property type="term" value="P:regulation of transcription by RNA polymerase II"/>
    <property type="evidence" value="ECO:0007669"/>
    <property type="project" value="TreeGrafter"/>
</dbReference>
<dbReference type="AlphaFoldDB" id="A0A8J6DEC8"/>
<dbReference type="Gene3D" id="3.30.70.330">
    <property type="match status" value="1"/>
</dbReference>
<feature type="compositionally biased region" description="Basic and acidic residues" evidence="12">
    <location>
        <begin position="702"/>
        <end position="773"/>
    </location>
</feature>
<dbReference type="PROSITE" id="PS50102">
    <property type="entry name" value="RRM"/>
    <property type="match status" value="1"/>
</dbReference>
<dbReference type="PANTHER" id="PTHR15683:SF5">
    <property type="entry name" value="SAFB-LIKE TRANSCRIPTION MODULATOR"/>
    <property type="match status" value="1"/>
</dbReference>
<protein>
    <recommendedName>
        <fullName evidence="9">SAFB-like transcription modulator</fullName>
    </recommendedName>
    <alternativeName>
        <fullName evidence="10">Modulator of estrogen-induced transcription</fullName>
    </alternativeName>
</protein>
<feature type="compositionally biased region" description="Low complexity" evidence="12">
    <location>
        <begin position="1266"/>
        <end position="1278"/>
    </location>
</feature>
<dbReference type="Proteomes" id="UP000700334">
    <property type="component" value="Unassembled WGS sequence"/>
</dbReference>
<evidence type="ECO:0000259" key="13">
    <source>
        <dbReference type="PROSITE" id="PS50102"/>
    </source>
</evidence>
<feature type="compositionally biased region" description="Low complexity" evidence="12">
    <location>
        <begin position="615"/>
        <end position="628"/>
    </location>
</feature>
<evidence type="ECO:0000256" key="11">
    <source>
        <dbReference type="PROSITE-ProRule" id="PRU00176"/>
    </source>
</evidence>
<feature type="region of interest" description="Disordered" evidence="12">
    <location>
        <begin position="512"/>
        <end position="631"/>
    </location>
</feature>
<feature type="compositionally biased region" description="Basic and acidic residues" evidence="12">
    <location>
        <begin position="783"/>
        <end position="792"/>
    </location>
</feature>
<dbReference type="GO" id="GO:0043565">
    <property type="term" value="F:sequence-specific DNA binding"/>
    <property type="evidence" value="ECO:0007669"/>
    <property type="project" value="TreeGrafter"/>
</dbReference>
<dbReference type="InterPro" id="IPR012677">
    <property type="entry name" value="Nucleotide-bd_a/b_plait_sf"/>
</dbReference>
<feature type="compositionally biased region" description="Basic and acidic residues" evidence="12">
    <location>
        <begin position="807"/>
        <end position="842"/>
    </location>
</feature>
<keyword evidence="4" id="KW-0805">Transcription regulation</keyword>
<feature type="compositionally biased region" description="Acidic residues" evidence="12">
    <location>
        <begin position="400"/>
        <end position="439"/>
    </location>
</feature>
<keyword evidence="2" id="KW-0678">Repressor</keyword>
<evidence type="ECO:0000256" key="10">
    <source>
        <dbReference type="ARBA" id="ARBA00077459"/>
    </source>
</evidence>
<feature type="region of interest" description="Disordered" evidence="12">
    <location>
        <begin position="304"/>
        <end position="470"/>
    </location>
</feature>
<evidence type="ECO:0000256" key="6">
    <source>
        <dbReference type="ARBA" id="ARBA00023163"/>
    </source>
</evidence>
<feature type="compositionally biased region" description="Basic and acidic residues" evidence="12">
    <location>
        <begin position="1191"/>
        <end position="1213"/>
    </location>
</feature>
<dbReference type="FunFam" id="1.10.720.30:FF:000010">
    <property type="entry name" value="SAFB-like transcription modulator isoform X2"/>
    <property type="match status" value="1"/>
</dbReference>
<dbReference type="Gene3D" id="1.10.720.30">
    <property type="entry name" value="SAP domain"/>
    <property type="match status" value="1"/>
</dbReference>
<dbReference type="SUPFAM" id="SSF54928">
    <property type="entry name" value="RNA-binding domain, RBD"/>
    <property type="match status" value="1"/>
</dbReference>
<dbReference type="PANTHER" id="PTHR15683">
    <property type="entry name" value="SCAFFOLD ATTACHMENT FACTOR B-RELATED"/>
    <property type="match status" value="1"/>
</dbReference>
<feature type="compositionally biased region" description="Basic and acidic residues" evidence="12">
    <location>
        <begin position="1013"/>
        <end position="1023"/>
    </location>
</feature>
<dbReference type="FunFam" id="3.30.70.330:FF:000238">
    <property type="entry name" value="SAFB-like transcription modulator isoform X2"/>
    <property type="match status" value="1"/>
</dbReference>
<feature type="compositionally biased region" description="Basic and acidic residues" evidence="12">
    <location>
        <begin position="514"/>
        <end position="527"/>
    </location>
</feature>
<evidence type="ECO:0000256" key="5">
    <source>
        <dbReference type="ARBA" id="ARBA00023054"/>
    </source>
</evidence>
<feature type="domain" description="RRM" evidence="13">
    <location>
        <begin position="628"/>
        <end position="706"/>
    </location>
</feature>
<evidence type="ECO:0000256" key="7">
    <source>
        <dbReference type="ARBA" id="ARBA00023242"/>
    </source>
</evidence>
<feature type="non-terminal residue" evidence="15">
    <location>
        <position position="1278"/>
    </location>
</feature>
<feature type="compositionally biased region" description="Basic and acidic residues" evidence="12">
    <location>
        <begin position="1135"/>
        <end position="1153"/>
    </location>
</feature>
<dbReference type="InterPro" id="IPR051738">
    <property type="entry name" value="SAF_Modulators"/>
</dbReference>
<evidence type="ECO:0000259" key="14">
    <source>
        <dbReference type="PROSITE" id="PS50800"/>
    </source>
</evidence>
<gene>
    <name evidence="15" type="ORF">J0S82_001130</name>
</gene>
<dbReference type="InterPro" id="IPR003034">
    <property type="entry name" value="SAP_dom"/>
</dbReference>
<evidence type="ECO:0000256" key="12">
    <source>
        <dbReference type="SAM" id="MobiDB-lite"/>
    </source>
</evidence>
<keyword evidence="7" id="KW-0539">Nucleus</keyword>
<keyword evidence="5" id="KW-0175">Coiled coil</keyword>
<comment type="subcellular location">
    <subcellularLocation>
        <location evidence="1">Nucleus</location>
    </subcellularLocation>
</comment>
<evidence type="ECO:0000313" key="16">
    <source>
        <dbReference type="Proteomes" id="UP000700334"/>
    </source>
</evidence>
<keyword evidence="3 11" id="KW-0694">RNA-binding</keyword>